<dbReference type="AlphaFoldDB" id="A0A6C0BHQ4"/>
<accession>A0A6C0BHQ4</accession>
<feature type="transmembrane region" description="Helical" evidence="5">
    <location>
        <begin position="15"/>
        <end position="36"/>
    </location>
</feature>
<name>A0A6C0BHQ4_9ZZZZ</name>
<evidence type="ECO:0000259" key="6">
    <source>
        <dbReference type="Pfam" id="PF05241"/>
    </source>
</evidence>
<feature type="domain" description="EXPERA" evidence="6">
    <location>
        <begin position="72"/>
        <end position="181"/>
    </location>
</feature>
<reference evidence="7" key="1">
    <citation type="journal article" date="2020" name="Nature">
        <title>Giant virus diversity and host interactions through global metagenomics.</title>
        <authorList>
            <person name="Schulz F."/>
            <person name="Roux S."/>
            <person name="Paez-Espino D."/>
            <person name="Jungbluth S."/>
            <person name="Walsh D.A."/>
            <person name="Denef V.J."/>
            <person name="McMahon K.D."/>
            <person name="Konstantinidis K.T."/>
            <person name="Eloe-Fadrosh E.A."/>
            <person name="Kyrpides N.C."/>
            <person name="Woyke T."/>
        </authorList>
    </citation>
    <scope>NUCLEOTIDE SEQUENCE</scope>
    <source>
        <strain evidence="7">GVMAG-M-3300013004-44</strain>
    </source>
</reference>
<evidence type="ECO:0000256" key="2">
    <source>
        <dbReference type="ARBA" id="ARBA00022692"/>
    </source>
</evidence>
<organism evidence="7">
    <name type="scientific">viral metagenome</name>
    <dbReference type="NCBI Taxonomy" id="1070528"/>
    <lineage>
        <taxon>unclassified sequences</taxon>
        <taxon>metagenomes</taxon>
        <taxon>organismal metagenomes</taxon>
    </lineage>
</organism>
<protein>
    <recommendedName>
        <fullName evidence="6">EXPERA domain-containing protein</fullName>
    </recommendedName>
</protein>
<evidence type="ECO:0000256" key="3">
    <source>
        <dbReference type="ARBA" id="ARBA00022989"/>
    </source>
</evidence>
<comment type="subcellular location">
    <subcellularLocation>
        <location evidence="1">Membrane</location>
        <topology evidence="1">Multi-pass membrane protein</topology>
    </subcellularLocation>
</comment>
<feature type="transmembrane region" description="Helical" evidence="5">
    <location>
        <begin position="101"/>
        <end position="119"/>
    </location>
</feature>
<dbReference type="InterPro" id="IPR033118">
    <property type="entry name" value="EXPERA"/>
</dbReference>
<evidence type="ECO:0000256" key="4">
    <source>
        <dbReference type="ARBA" id="ARBA00023136"/>
    </source>
</evidence>
<feature type="transmembrane region" description="Helical" evidence="5">
    <location>
        <begin position="163"/>
        <end position="184"/>
    </location>
</feature>
<dbReference type="Pfam" id="PF05241">
    <property type="entry name" value="EBP"/>
    <property type="match status" value="1"/>
</dbReference>
<evidence type="ECO:0000313" key="7">
    <source>
        <dbReference type="EMBL" id="QHS91254.1"/>
    </source>
</evidence>
<dbReference type="EMBL" id="MN739157">
    <property type="protein sequence ID" value="QHS91254.1"/>
    <property type="molecule type" value="Genomic_DNA"/>
</dbReference>
<feature type="transmembrane region" description="Helical" evidence="5">
    <location>
        <begin position="125"/>
        <end position="151"/>
    </location>
</feature>
<proteinExistence type="predicted"/>
<sequence>MCSYLNLDSVLLQTIFVWTLFMVFVAIFEAMLLFYYKYLENKGTYYYDENKCYWNEDNSLSDIFSYKMYMDLYADYSLSDKRYCDNLEKKEGCRFVLQGELIHGLFCFIMSAIIMYFYFFDFNNLSIYLSSIVFSSIQFALIVWYLSTVFVEMYYVKNEKLWWYPLLWNVPWVIIPPYIIYAAIKEITSSNV</sequence>
<keyword evidence="3 5" id="KW-1133">Transmembrane helix</keyword>
<evidence type="ECO:0000256" key="1">
    <source>
        <dbReference type="ARBA" id="ARBA00004141"/>
    </source>
</evidence>
<keyword evidence="4 5" id="KW-0472">Membrane</keyword>
<dbReference type="GO" id="GO:0016020">
    <property type="term" value="C:membrane"/>
    <property type="evidence" value="ECO:0007669"/>
    <property type="project" value="UniProtKB-SubCell"/>
</dbReference>
<keyword evidence="2 5" id="KW-0812">Transmembrane</keyword>
<evidence type="ECO:0000256" key="5">
    <source>
        <dbReference type="SAM" id="Phobius"/>
    </source>
</evidence>